<keyword evidence="4" id="KW-1185">Reference proteome</keyword>
<name>A0ABN5W272_9STAP</name>
<dbReference type="EMBL" id="AP018586">
    <property type="protein sequence ID" value="BBD91916.1"/>
    <property type="molecule type" value="Genomic_DNA"/>
</dbReference>
<keyword evidence="2" id="KW-0812">Transmembrane</keyword>
<evidence type="ECO:0000313" key="4">
    <source>
        <dbReference type="Proteomes" id="UP000274772"/>
    </source>
</evidence>
<feature type="region of interest" description="Disordered" evidence="1">
    <location>
        <begin position="304"/>
        <end position="399"/>
    </location>
</feature>
<evidence type="ECO:0000256" key="2">
    <source>
        <dbReference type="SAM" id="Phobius"/>
    </source>
</evidence>
<protein>
    <recommendedName>
        <fullName evidence="5">Lytic regulatory protein</fullName>
    </recommendedName>
</protein>
<keyword evidence="2" id="KW-1133">Transmembrane helix</keyword>
<reference evidence="3 4" key="1">
    <citation type="submission" date="2018-05" db="EMBL/GenBank/DDBJ databases">
        <title>Complete genome sequencing of three human clinical isolates of Staphylococcus caprae reveals virulence factors similar to those of S. epidermidis and S. capitis.</title>
        <authorList>
            <person name="Watanabe S."/>
            <person name="Cui L."/>
        </authorList>
    </citation>
    <scope>NUCLEOTIDE SEQUENCE [LARGE SCALE GENOMIC DNA]</scope>
    <source>
        <strain evidence="3 4">JMUB590</strain>
    </source>
</reference>
<feature type="transmembrane region" description="Helical" evidence="2">
    <location>
        <begin position="230"/>
        <end position="255"/>
    </location>
</feature>
<dbReference type="GeneID" id="58050579"/>
<sequence>MFRYYKSAFKNAKPQILKALLFALLSFAVCFFVARYASVLTTKINQQMQMLQQFGQPTTSLLLPLLLIYLILAILFIFIGYQLIAGALNVIQKAMKNEKVKFSDLFFAFTNKGYYLKSLLLALISVITILILLAIAYLLNLLYNFTLIPLFGMIQQSVATADNGMTILLISQIVFILVMGFITSIFYWFFLIFMINYTVAFAEDPTRRPFSNVKEGFKGIKNGHKTWFKFFIGVLLLNLIVLLAGQPLITIFSLLTGNMSQSVAQVLAYIVFILIILIRIFIYIVIIMGIVYYFITRGEKIDKPDKKARKDKKKNKNTLADTKDDVNHQTSDAKEKAQDKVNNHQSTDDNFKDKAESQINDKKDSISDQGQDLKDNASHKANDVKDNISDKAKDTFDNK</sequence>
<feature type="transmembrane region" description="Helical" evidence="2">
    <location>
        <begin position="119"/>
        <end position="143"/>
    </location>
</feature>
<feature type="transmembrane region" description="Helical" evidence="2">
    <location>
        <begin position="173"/>
        <end position="199"/>
    </location>
</feature>
<dbReference type="Proteomes" id="UP000274772">
    <property type="component" value="Chromosome"/>
</dbReference>
<accession>A0ABN5W272</accession>
<keyword evidence="2" id="KW-0472">Membrane</keyword>
<organism evidence="3 4">
    <name type="scientific">Staphylococcus caprae</name>
    <dbReference type="NCBI Taxonomy" id="29380"/>
    <lineage>
        <taxon>Bacteria</taxon>
        <taxon>Bacillati</taxon>
        <taxon>Bacillota</taxon>
        <taxon>Bacilli</taxon>
        <taxon>Bacillales</taxon>
        <taxon>Staphylococcaceae</taxon>
        <taxon>Staphylococcus</taxon>
    </lineage>
</organism>
<proteinExistence type="predicted"/>
<dbReference type="RefSeq" id="WP_002445628.1">
    <property type="nucleotide sequence ID" value="NZ_AP018585.1"/>
</dbReference>
<feature type="transmembrane region" description="Helical" evidence="2">
    <location>
        <begin position="61"/>
        <end position="91"/>
    </location>
</feature>
<gene>
    <name evidence="3" type="ORF">JMUB590_0815</name>
</gene>
<feature type="compositionally biased region" description="Basic residues" evidence="1">
    <location>
        <begin position="306"/>
        <end position="316"/>
    </location>
</feature>
<evidence type="ECO:0008006" key="5">
    <source>
        <dbReference type="Google" id="ProtNLM"/>
    </source>
</evidence>
<evidence type="ECO:0000256" key="1">
    <source>
        <dbReference type="SAM" id="MobiDB-lite"/>
    </source>
</evidence>
<evidence type="ECO:0000313" key="3">
    <source>
        <dbReference type="EMBL" id="BBD91916.1"/>
    </source>
</evidence>
<feature type="compositionally biased region" description="Basic and acidic residues" evidence="1">
    <location>
        <begin position="321"/>
        <end position="399"/>
    </location>
</feature>
<feature type="transmembrane region" description="Helical" evidence="2">
    <location>
        <begin position="267"/>
        <end position="295"/>
    </location>
</feature>